<feature type="binding site" evidence="9">
    <location>
        <position position="180"/>
    </location>
    <ligand>
        <name>ATP</name>
        <dbReference type="ChEBI" id="CHEBI:30616"/>
    </ligand>
</feature>
<evidence type="ECO:0000259" key="11">
    <source>
        <dbReference type="Pfam" id="PF20258"/>
    </source>
</evidence>
<comment type="caution">
    <text evidence="9">Lacks conserved residue(s) required for the propagation of feature annotation.</text>
</comment>
<comment type="subcellular location">
    <subcellularLocation>
        <location evidence="9">Cytoplasm</location>
    </subcellularLocation>
</comment>
<dbReference type="HAMAP" id="MF_00144">
    <property type="entry name" value="tRNA_thiouridyl_MnmA"/>
    <property type="match status" value="1"/>
</dbReference>
<evidence type="ECO:0000313" key="13">
    <source>
        <dbReference type="EMBL" id="EKY20910.1"/>
    </source>
</evidence>
<dbReference type="Gene3D" id="2.30.30.280">
    <property type="entry name" value="Adenine nucleotide alpha hydrolases-like domains"/>
    <property type="match status" value="1"/>
</dbReference>
<feature type="active site" description="Nucleophile" evidence="9">
    <location>
        <position position="156"/>
    </location>
</feature>
<feature type="region of interest" description="Interaction with tRNA" evidence="9">
    <location>
        <begin position="359"/>
        <end position="360"/>
    </location>
</feature>
<dbReference type="EC" id="2.8.1.13" evidence="9"/>
<dbReference type="InterPro" id="IPR046885">
    <property type="entry name" value="MnmA-like_C"/>
</dbReference>
<sequence>MGRDSFVQIFSIYLVLGYNISCYNFIAILLGLLHRTSVFTRQAFTLISFMIKRSLKGESMEKVIAVAMSGGVDSSLTAAMLLKQGYKVFGITLWLWVSGTPYDEVPLAVTDAKKMCDFLGIEHHVIDARDVFYENVVDYFVKEYAYGRTPNPCVFCNKNIKFDLMLNRALELGATHMVTGHYAQVNYNEDTGLYELHKGVDPTKDQSYVMYNMNQRILSHLMFPLGGQCKTETRKLAAEYDLPVAKKPDSVDICFLPHGNYQKLVVEEMKTKPKSGNIVTEDGEILGKHTGLFNYTIGQRKGLGIAYKHPLYVIGFNGERNEVIVGPNERLFTNRMICKFYNFLDDTIHKELKAEGKIRYAANPSPCTARILDDDTMEVIFDEPQRAITPGQSVAFYNGTQLLGGAVIDRVC</sequence>
<dbReference type="NCBIfam" id="NF001138">
    <property type="entry name" value="PRK00143.1"/>
    <property type="match status" value="1"/>
</dbReference>
<dbReference type="SUPFAM" id="SSF52402">
    <property type="entry name" value="Adenine nucleotide alpha hydrolases-like"/>
    <property type="match status" value="1"/>
</dbReference>
<feature type="region of interest" description="Interaction with tRNA" evidence="9">
    <location>
        <begin position="204"/>
        <end position="206"/>
    </location>
</feature>
<evidence type="ECO:0000256" key="5">
    <source>
        <dbReference type="ARBA" id="ARBA00022840"/>
    </source>
</evidence>
<feature type="active site" description="Cysteine persulfide intermediate" evidence="9">
    <location>
        <position position="254"/>
    </location>
</feature>
<dbReference type="InterPro" id="IPR023382">
    <property type="entry name" value="MnmA-like_central_sf"/>
</dbReference>
<keyword evidence="3 9" id="KW-0819">tRNA processing</keyword>
<evidence type="ECO:0000256" key="10">
    <source>
        <dbReference type="SAM" id="Phobius"/>
    </source>
</evidence>
<dbReference type="PANTHER" id="PTHR11933">
    <property type="entry name" value="TRNA 5-METHYLAMINOMETHYL-2-THIOURIDYLATE -METHYLTRANSFERASE"/>
    <property type="match status" value="1"/>
</dbReference>
<comment type="caution">
    <text evidence="13">The sequence shown here is derived from an EMBL/GenBank/DDBJ whole genome shotgun (WGS) entry which is preliminary data.</text>
</comment>
<feature type="site" description="Interaction with tRNA" evidence="9">
    <location>
        <position position="181"/>
    </location>
</feature>
<dbReference type="Proteomes" id="UP000010412">
    <property type="component" value="Unassembled WGS sequence"/>
</dbReference>
<keyword evidence="10" id="KW-0472">Membrane</keyword>
<feature type="binding site" evidence="9">
    <location>
        <position position="93"/>
    </location>
    <ligand>
        <name>ATP</name>
        <dbReference type="ChEBI" id="CHEBI:30616"/>
    </ligand>
</feature>
<keyword evidence="14" id="KW-1185">Reference proteome</keyword>
<proteinExistence type="inferred from homology"/>
<keyword evidence="9" id="KW-0963">Cytoplasm</keyword>
<evidence type="ECO:0000256" key="3">
    <source>
        <dbReference type="ARBA" id="ARBA00022694"/>
    </source>
</evidence>
<evidence type="ECO:0000259" key="12">
    <source>
        <dbReference type="Pfam" id="PF20259"/>
    </source>
</evidence>
<evidence type="ECO:0000256" key="6">
    <source>
        <dbReference type="ARBA" id="ARBA00022884"/>
    </source>
</evidence>
<evidence type="ECO:0000256" key="4">
    <source>
        <dbReference type="ARBA" id="ARBA00022741"/>
    </source>
</evidence>
<dbReference type="Pfam" id="PF20258">
    <property type="entry name" value="tRNA_Me_trans_C"/>
    <property type="match status" value="1"/>
</dbReference>
<dbReference type="PANTHER" id="PTHR11933:SF5">
    <property type="entry name" value="MITOCHONDRIAL TRNA-SPECIFIC 2-THIOURIDYLASE 1"/>
    <property type="match status" value="1"/>
</dbReference>
<dbReference type="Pfam" id="PF03054">
    <property type="entry name" value="tRNA_Me_trans"/>
    <property type="match status" value="1"/>
</dbReference>
<keyword evidence="10" id="KW-1133">Transmembrane helix</keyword>
<comment type="function">
    <text evidence="9">Catalyzes the 2-thiolation of uridine at the wobble position (U34) of tRNA, leading to the formation of s(2)U34.</text>
</comment>
<keyword evidence="4 9" id="KW-0547">Nucleotide-binding</keyword>
<keyword evidence="2 9" id="KW-0808">Transferase</keyword>
<dbReference type="InterPro" id="IPR046884">
    <property type="entry name" value="MnmA-like_central"/>
</dbReference>
<comment type="similarity">
    <text evidence="9">Belongs to the MnmA/TRMU family.</text>
</comment>
<dbReference type="Pfam" id="PF20259">
    <property type="entry name" value="tRNA_Me_trans_M"/>
    <property type="match status" value="1"/>
</dbReference>
<keyword evidence="7" id="KW-1015">Disulfide bond</keyword>
<dbReference type="InterPro" id="IPR004506">
    <property type="entry name" value="MnmA-like"/>
</dbReference>
<keyword evidence="5 9" id="KW-0067">ATP-binding</keyword>
<keyword evidence="1 9" id="KW-0820">tRNA-binding</keyword>
<feature type="site" description="Interaction with tRNA" evidence="9">
    <location>
        <position position="392"/>
    </location>
</feature>
<evidence type="ECO:0000256" key="7">
    <source>
        <dbReference type="ARBA" id="ARBA00023157"/>
    </source>
</evidence>
<evidence type="ECO:0000256" key="2">
    <source>
        <dbReference type="ARBA" id="ARBA00022679"/>
    </source>
</evidence>
<protein>
    <recommendedName>
        <fullName evidence="9">tRNA-specific 2-thiouridylase MnmA</fullName>
        <ecNumber evidence="9">2.8.1.13</ecNumber>
    </recommendedName>
</protein>
<gene>
    <name evidence="9" type="primary">mnmA</name>
    <name evidence="13" type="ORF">HMPREF0870_00324</name>
</gene>
<feature type="transmembrane region" description="Helical" evidence="10">
    <location>
        <begin position="12"/>
        <end position="33"/>
    </location>
</feature>
<accession>A0ABP2STV4</accession>
<keyword evidence="6 9" id="KW-0694">RNA-binding</keyword>
<dbReference type="Gene3D" id="2.40.30.10">
    <property type="entry name" value="Translation factors"/>
    <property type="match status" value="1"/>
</dbReference>
<feature type="domain" description="tRNA-specific 2-thiouridylase MnmA-like C-terminal" evidence="11">
    <location>
        <begin position="336"/>
        <end position="408"/>
    </location>
</feature>
<keyword evidence="10" id="KW-0812">Transmembrane</keyword>
<feature type="domain" description="tRNA-specific 2-thiouridylase MnmA-like central" evidence="12">
    <location>
        <begin position="272"/>
        <end position="326"/>
    </location>
</feature>
<evidence type="ECO:0000256" key="1">
    <source>
        <dbReference type="ARBA" id="ARBA00022555"/>
    </source>
</evidence>
<dbReference type="InterPro" id="IPR014729">
    <property type="entry name" value="Rossmann-like_a/b/a_fold"/>
</dbReference>
<evidence type="ECO:0000256" key="9">
    <source>
        <dbReference type="HAMAP-Rule" id="MF_00144"/>
    </source>
</evidence>
<organism evidence="13 14">
    <name type="scientific">Veillonella atypica KON</name>
    <dbReference type="NCBI Taxonomy" id="1128111"/>
    <lineage>
        <taxon>Bacteria</taxon>
        <taxon>Bacillati</taxon>
        <taxon>Bacillota</taxon>
        <taxon>Negativicutes</taxon>
        <taxon>Veillonellales</taxon>
        <taxon>Veillonellaceae</taxon>
        <taxon>Veillonella</taxon>
    </lineage>
</organism>
<dbReference type="Gene3D" id="3.40.50.620">
    <property type="entry name" value="HUPs"/>
    <property type="match status" value="1"/>
</dbReference>
<comment type="catalytic activity">
    <reaction evidence="8 9">
        <text>S-sulfanyl-L-cysteinyl-[protein] + uridine(34) in tRNA + AH2 + ATP = 2-thiouridine(34) in tRNA + L-cysteinyl-[protein] + A + AMP + diphosphate + H(+)</text>
        <dbReference type="Rhea" id="RHEA:47032"/>
        <dbReference type="Rhea" id="RHEA-COMP:10131"/>
        <dbReference type="Rhea" id="RHEA-COMP:11726"/>
        <dbReference type="Rhea" id="RHEA-COMP:11727"/>
        <dbReference type="Rhea" id="RHEA-COMP:11728"/>
        <dbReference type="ChEBI" id="CHEBI:13193"/>
        <dbReference type="ChEBI" id="CHEBI:15378"/>
        <dbReference type="ChEBI" id="CHEBI:17499"/>
        <dbReference type="ChEBI" id="CHEBI:29950"/>
        <dbReference type="ChEBI" id="CHEBI:30616"/>
        <dbReference type="ChEBI" id="CHEBI:33019"/>
        <dbReference type="ChEBI" id="CHEBI:61963"/>
        <dbReference type="ChEBI" id="CHEBI:65315"/>
        <dbReference type="ChEBI" id="CHEBI:87170"/>
        <dbReference type="ChEBI" id="CHEBI:456215"/>
        <dbReference type="EC" id="2.8.1.13"/>
    </reaction>
</comment>
<reference evidence="13 14" key="1">
    <citation type="submission" date="2012-05" db="EMBL/GenBank/DDBJ databases">
        <authorList>
            <person name="Weinstock G."/>
            <person name="Sodergren E."/>
            <person name="Lobos E.A."/>
            <person name="Fulton L."/>
            <person name="Fulton R."/>
            <person name="Courtney L."/>
            <person name="Fronick C."/>
            <person name="O'Laughlin M."/>
            <person name="Godfrey J."/>
            <person name="Wilson R.M."/>
            <person name="Miner T."/>
            <person name="Farmer C."/>
            <person name="Delehaunty K."/>
            <person name="Cordes M."/>
            <person name="Minx P."/>
            <person name="Tomlinson C."/>
            <person name="Chen J."/>
            <person name="Wollam A."/>
            <person name="Pepin K.H."/>
            <person name="Bhonagiri V."/>
            <person name="Zhang X."/>
            <person name="Suruliraj S."/>
            <person name="Warren W."/>
            <person name="Mitreva M."/>
            <person name="Mardis E.R."/>
            <person name="Wilson R.K."/>
        </authorList>
    </citation>
    <scope>NUCLEOTIDE SEQUENCE [LARGE SCALE GENOMIC DNA]</scope>
    <source>
        <strain evidence="13 14">KON</strain>
    </source>
</reference>
<dbReference type="EMBL" id="AMEX01000006">
    <property type="protein sequence ID" value="EKY20910.1"/>
    <property type="molecule type" value="Genomic_DNA"/>
</dbReference>
<dbReference type="CDD" id="cd01998">
    <property type="entry name" value="MnmA_TRMU-like"/>
    <property type="match status" value="1"/>
</dbReference>
<evidence type="ECO:0000256" key="8">
    <source>
        <dbReference type="ARBA" id="ARBA00051542"/>
    </source>
</evidence>
<dbReference type="NCBIfam" id="TIGR00420">
    <property type="entry name" value="trmU"/>
    <property type="match status" value="1"/>
</dbReference>
<evidence type="ECO:0000313" key="14">
    <source>
        <dbReference type="Proteomes" id="UP000010412"/>
    </source>
</evidence>
<name>A0ABP2STV4_9FIRM</name>
<feature type="binding site" evidence="9">
    <location>
        <begin position="67"/>
        <end position="74"/>
    </location>
    <ligand>
        <name>ATP</name>
        <dbReference type="ChEBI" id="CHEBI:30616"/>
    </ligand>
</feature>